<dbReference type="SUPFAM" id="SSF53335">
    <property type="entry name" value="S-adenosyl-L-methionine-dependent methyltransferases"/>
    <property type="match status" value="1"/>
</dbReference>
<name>D5ELE0_CORAD</name>
<dbReference type="HOGENOM" id="CLU_049382_0_2_0"/>
<dbReference type="Gene3D" id="3.40.50.150">
    <property type="entry name" value="Vaccinia Virus protein VP39"/>
    <property type="match status" value="1"/>
</dbReference>
<comment type="catalytic activity">
    <reaction evidence="6">
        <text>L-lysyl-[protein] + 3 S-adenosyl-L-methionine = N(6),N(6),N(6)-trimethyl-L-lysyl-[protein] + 3 S-adenosyl-L-homocysteine + 3 H(+)</text>
        <dbReference type="Rhea" id="RHEA:54192"/>
        <dbReference type="Rhea" id="RHEA-COMP:9752"/>
        <dbReference type="Rhea" id="RHEA-COMP:13826"/>
        <dbReference type="ChEBI" id="CHEBI:15378"/>
        <dbReference type="ChEBI" id="CHEBI:29969"/>
        <dbReference type="ChEBI" id="CHEBI:57856"/>
        <dbReference type="ChEBI" id="CHEBI:59789"/>
        <dbReference type="ChEBI" id="CHEBI:61961"/>
    </reaction>
</comment>
<sequence length="299" mass="33739">MSTQTELRAIVSAELADELEAYFFETETAYWGVMQRERNDPYEVFGFFPDEDTADAELAELRKEFPSLPDDFALSTMEDSYWQNAYKEFVKPWSDRQLNWIPLWERENIQISEGDVAVYLDAGMAFGTGAHETTRLCARRLLDYLDTHPGSTDSIDLFDAGCGSGILALSAAVLGFKNLYAFDFDPEAIRVCHENVDYNPQIPAVVDFAVADLEAGLKGRQADFMMANIQTDVLIPFSDPVVMAIKDGGTLALSGILTKELDQVRNHYEERFAELRDLRVSIDSREDGEWGDLLIQLPE</sequence>
<organism evidence="7 8">
    <name type="scientific">Coraliomargarita akajimensis (strain DSM 45221 / IAM 15411 / JCM 23193 / KCTC 12865 / 04OKA010-24)</name>
    <dbReference type="NCBI Taxonomy" id="583355"/>
    <lineage>
        <taxon>Bacteria</taxon>
        <taxon>Pseudomonadati</taxon>
        <taxon>Verrucomicrobiota</taxon>
        <taxon>Opitutia</taxon>
        <taxon>Puniceicoccales</taxon>
        <taxon>Coraliomargaritaceae</taxon>
        <taxon>Coraliomargarita</taxon>
    </lineage>
</organism>
<dbReference type="HAMAP" id="MF_00735">
    <property type="entry name" value="Methyltr_PrmA"/>
    <property type="match status" value="1"/>
</dbReference>
<keyword evidence="8" id="KW-1185">Reference proteome</keyword>
<feature type="binding site" evidence="6">
    <location>
        <position position="228"/>
    </location>
    <ligand>
        <name>S-adenosyl-L-methionine</name>
        <dbReference type="ChEBI" id="CHEBI:59789"/>
    </ligand>
</feature>
<evidence type="ECO:0000256" key="1">
    <source>
        <dbReference type="ARBA" id="ARBA00009741"/>
    </source>
</evidence>
<evidence type="ECO:0000256" key="6">
    <source>
        <dbReference type="HAMAP-Rule" id="MF_00735"/>
    </source>
</evidence>
<accession>D5ELE0</accession>
<evidence type="ECO:0000313" key="8">
    <source>
        <dbReference type="Proteomes" id="UP000000925"/>
    </source>
</evidence>
<keyword evidence="3 6" id="KW-0489">Methyltransferase</keyword>
<evidence type="ECO:0000256" key="3">
    <source>
        <dbReference type="ARBA" id="ARBA00022603"/>
    </source>
</evidence>
<keyword evidence="2 6" id="KW-0963">Cytoplasm</keyword>
<proteinExistence type="inferred from homology"/>
<evidence type="ECO:0000256" key="2">
    <source>
        <dbReference type="ARBA" id="ARBA00022490"/>
    </source>
</evidence>
<protein>
    <recommendedName>
        <fullName evidence="6">Ribosomal protein L11 methyltransferase</fullName>
        <shortName evidence="6">L11 Mtase</shortName>
        <ecNumber evidence="6">2.1.1.-</ecNumber>
    </recommendedName>
</protein>
<dbReference type="OrthoDB" id="9785995at2"/>
<dbReference type="Proteomes" id="UP000000925">
    <property type="component" value="Chromosome"/>
</dbReference>
<keyword evidence="4 6" id="KW-0808">Transferase</keyword>
<dbReference type="InterPro" id="IPR004498">
    <property type="entry name" value="Ribosomal_PrmA_MeTrfase"/>
</dbReference>
<comment type="similarity">
    <text evidence="1 6">Belongs to the methyltransferase superfamily. PrmA family.</text>
</comment>
<feature type="binding site" evidence="6">
    <location>
        <position position="161"/>
    </location>
    <ligand>
        <name>S-adenosyl-L-methionine</name>
        <dbReference type="ChEBI" id="CHEBI:59789"/>
    </ligand>
</feature>
<evidence type="ECO:0000256" key="5">
    <source>
        <dbReference type="ARBA" id="ARBA00022691"/>
    </source>
</evidence>
<dbReference type="GO" id="GO:0032259">
    <property type="term" value="P:methylation"/>
    <property type="evidence" value="ECO:0007669"/>
    <property type="project" value="UniProtKB-KW"/>
</dbReference>
<dbReference type="Pfam" id="PF06325">
    <property type="entry name" value="PrmA"/>
    <property type="match status" value="1"/>
</dbReference>
<evidence type="ECO:0000256" key="4">
    <source>
        <dbReference type="ARBA" id="ARBA00022679"/>
    </source>
</evidence>
<evidence type="ECO:0000313" key="7">
    <source>
        <dbReference type="EMBL" id="ADE55076.1"/>
    </source>
</evidence>
<dbReference type="InterPro" id="IPR050078">
    <property type="entry name" value="Ribosomal_L11_MeTrfase_PrmA"/>
</dbReference>
<dbReference type="RefSeq" id="WP_013043798.1">
    <property type="nucleotide sequence ID" value="NC_014008.1"/>
</dbReference>
<dbReference type="AlphaFoldDB" id="D5ELE0"/>
<dbReference type="PANTHER" id="PTHR43648:SF1">
    <property type="entry name" value="ELECTRON TRANSFER FLAVOPROTEIN BETA SUBUNIT LYSINE METHYLTRANSFERASE"/>
    <property type="match status" value="1"/>
</dbReference>
<feature type="binding site" evidence="6">
    <location>
        <position position="134"/>
    </location>
    <ligand>
        <name>S-adenosyl-L-methionine</name>
        <dbReference type="ChEBI" id="CHEBI:59789"/>
    </ligand>
</feature>
<dbReference type="EMBL" id="CP001998">
    <property type="protein sequence ID" value="ADE55076.1"/>
    <property type="molecule type" value="Genomic_DNA"/>
</dbReference>
<dbReference type="STRING" id="583355.Caka_2058"/>
<gene>
    <name evidence="6" type="primary">prmA</name>
    <name evidence="7" type="ordered locus">Caka_2058</name>
</gene>
<dbReference type="PANTHER" id="PTHR43648">
    <property type="entry name" value="ELECTRON TRANSFER FLAVOPROTEIN BETA SUBUNIT LYSINE METHYLTRANSFERASE"/>
    <property type="match status" value="1"/>
</dbReference>
<comment type="function">
    <text evidence="6">Methylates ribosomal protein L11.</text>
</comment>
<dbReference type="EC" id="2.1.1.-" evidence="6"/>
<comment type="subcellular location">
    <subcellularLocation>
        <location evidence="6">Cytoplasm</location>
    </subcellularLocation>
</comment>
<reference evidence="7 8" key="1">
    <citation type="journal article" date="2010" name="Stand. Genomic Sci.">
        <title>Complete genome sequence of Coraliomargarita akajimensis type strain (04OKA010-24).</title>
        <authorList>
            <person name="Mavromatis K."/>
            <person name="Abt B."/>
            <person name="Brambilla E."/>
            <person name="Lapidus A."/>
            <person name="Copeland A."/>
            <person name="Deshpande S."/>
            <person name="Nolan M."/>
            <person name="Lucas S."/>
            <person name="Tice H."/>
            <person name="Cheng J.F."/>
            <person name="Han C."/>
            <person name="Detter J.C."/>
            <person name="Woyke T."/>
            <person name="Goodwin L."/>
            <person name="Pitluck S."/>
            <person name="Held B."/>
            <person name="Brettin T."/>
            <person name="Tapia R."/>
            <person name="Ivanova N."/>
            <person name="Mikhailova N."/>
            <person name="Pati A."/>
            <person name="Liolios K."/>
            <person name="Chen A."/>
            <person name="Palaniappan K."/>
            <person name="Land M."/>
            <person name="Hauser L."/>
            <person name="Chang Y.J."/>
            <person name="Jeffries C.D."/>
            <person name="Rohde M."/>
            <person name="Goker M."/>
            <person name="Bristow J."/>
            <person name="Eisen J.A."/>
            <person name="Markowitz V."/>
            <person name="Hugenholtz P."/>
            <person name="Klenk H.P."/>
            <person name="Kyrpides N.C."/>
        </authorList>
    </citation>
    <scope>NUCLEOTIDE SEQUENCE [LARGE SCALE GENOMIC DNA]</scope>
    <source>
        <strain evidence="8">DSM 45221 / IAM 15411 / JCM 23193 / KCTC 12865</strain>
    </source>
</reference>
<dbReference type="GO" id="GO:0005737">
    <property type="term" value="C:cytoplasm"/>
    <property type="evidence" value="ECO:0007669"/>
    <property type="project" value="UniProtKB-SubCell"/>
</dbReference>
<keyword evidence="5 6" id="KW-0949">S-adenosyl-L-methionine</keyword>
<dbReference type="GO" id="GO:0008276">
    <property type="term" value="F:protein methyltransferase activity"/>
    <property type="evidence" value="ECO:0007669"/>
    <property type="project" value="UniProtKB-UniRule"/>
</dbReference>
<dbReference type="InterPro" id="IPR029063">
    <property type="entry name" value="SAM-dependent_MTases_sf"/>
</dbReference>
<dbReference type="eggNOG" id="COG2264">
    <property type="taxonomic scope" value="Bacteria"/>
</dbReference>
<dbReference type="KEGG" id="caa:Caka_2058"/>
<dbReference type="CDD" id="cd02440">
    <property type="entry name" value="AdoMet_MTases"/>
    <property type="match status" value="1"/>
</dbReference>
<feature type="binding site" evidence="6">
    <location>
        <position position="183"/>
    </location>
    <ligand>
        <name>S-adenosyl-L-methionine</name>
        <dbReference type="ChEBI" id="CHEBI:59789"/>
    </ligand>
</feature>